<feature type="compositionally biased region" description="Low complexity" evidence="1">
    <location>
        <begin position="63"/>
        <end position="77"/>
    </location>
</feature>
<feature type="region of interest" description="Disordered" evidence="1">
    <location>
        <begin position="41"/>
        <end position="88"/>
    </location>
</feature>
<organism evidence="2 3">
    <name type="scientific">Coemansia biformis</name>
    <dbReference type="NCBI Taxonomy" id="1286918"/>
    <lineage>
        <taxon>Eukaryota</taxon>
        <taxon>Fungi</taxon>
        <taxon>Fungi incertae sedis</taxon>
        <taxon>Zoopagomycota</taxon>
        <taxon>Kickxellomycotina</taxon>
        <taxon>Kickxellomycetes</taxon>
        <taxon>Kickxellales</taxon>
        <taxon>Kickxellaceae</taxon>
        <taxon>Coemansia</taxon>
    </lineage>
</organism>
<name>A0A9W7YAC7_9FUNG</name>
<evidence type="ECO:0000256" key="1">
    <source>
        <dbReference type="SAM" id="MobiDB-lite"/>
    </source>
</evidence>
<dbReference type="AlphaFoldDB" id="A0A9W7YAC7"/>
<comment type="caution">
    <text evidence="2">The sequence shown here is derived from an EMBL/GenBank/DDBJ whole genome shotgun (WGS) entry which is preliminary data.</text>
</comment>
<feature type="non-terminal residue" evidence="2">
    <location>
        <position position="193"/>
    </location>
</feature>
<feature type="non-terminal residue" evidence="2">
    <location>
        <position position="1"/>
    </location>
</feature>
<evidence type="ECO:0000313" key="3">
    <source>
        <dbReference type="Proteomes" id="UP001143981"/>
    </source>
</evidence>
<evidence type="ECO:0000313" key="2">
    <source>
        <dbReference type="EMBL" id="KAJ1726406.1"/>
    </source>
</evidence>
<proteinExistence type="predicted"/>
<sequence>SHALADGVLDDLSAEDGGMPPSGMDLASTFLYTGELTFPGLGVDKQQQQHPLPAKVEGDSEAESVSSSSAQSLGSSKPSDDGVQPPETINQLGQAMEEAIPAVYEHGVGVDSSRGVVLAPRGLSGMLYDTRHLKALFPGGASENAAAEHQIFVCEDNSSNISSKTLVYKYGDLLFMLFGPSSERRGRSDDGDL</sequence>
<accession>A0A9W7YAC7</accession>
<keyword evidence="3" id="KW-1185">Reference proteome</keyword>
<feature type="region of interest" description="Disordered" evidence="1">
    <location>
        <begin position="1"/>
        <end position="26"/>
    </location>
</feature>
<reference evidence="2" key="1">
    <citation type="submission" date="2022-07" db="EMBL/GenBank/DDBJ databases">
        <title>Phylogenomic reconstructions and comparative analyses of Kickxellomycotina fungi.</title>
        <authorList>
            <person name="Reynolds N.K."/>
            <person name="Stajich J.E."/>
            <person name="Barry K."/>
            <person name="Grigoriev I.V."/>
            <person name="Crous P."/>
            <person name="Smith M.E."/>
        </authorList>
    </citation>
    <scope>NUCLEOTIDE SEQUENCE</scope>
    <source>
        <strain evidence="2">BCRC 34381</strain>
    </source>
</reference>
<dbReference type="Proteomes" id="UP001143981">
    <property type="component" value="Unassembled WGS sequence"/>
</dbReference>
<dbReference type="OrthoDB" id="240546at2759"/>
<gene>
    <name evidence="2" type="ORF">LPJ61_005207</name>
</gene>
<dbReference type="EMBL" id="JANBOI010001583">
    <property type="protein sequence ID" value="KAJ1726406.1"/>
    <property type="molecule type" value="Genomic_DNA"/>
</dbReference>
<protein>
    <submittedName>
        <fullName evidence="2">Uncharacterized protein</fullName>
    </submittedName>
</protein>